<dbReference type="PANTHER" id="PTHR33074">
    <property type="entry name" value="EXPRESSED PROTEIN-RELATED"/>
    <property type="match status" value="1"/>
</dbReference>
<keyword evidence="3" id="KW-1185">Reference proteome</keyword>
<protein>
    <submittedName>
        <fullName evidence="2">Uncharacterized protein</fullName>
    </submittedName>
</protein>
<dbReference type="EMBL" id="JACEFO010001697">
    <property type="protein sequence ID" value="KAF8720278.1"/>
    <property type="molecule type" value="Genomic_DNA"/>
</dbReference>
<evidence type="ECO:0000313" key="3">
    <source>
        <dbReference type="Proteomes" id="UP000636709"/>
    </source>
</evidence>
<accession>A0A835C5B6</accession>
<dbReference type="OrthoDB" id="10668477at2759"/>
<evidence type="ECO:0000313" key="2">
    <source>
        <dbReference type="EMBL" id="KAF8720278.1"/>
    </source>
</evidence>
<gene>
    <name evidence="2" type="ORF">HU200_023906</name>
</gene>
<dbReference type="PANTHER" id="PTHR33074:SF91">
    <property type="entry name" value="DUF1618 DOMAIN-CONTAINING PROTEIN"/>
    <property type="match status" value="1"/>
</dbReference>
<organism evidence="2 3">
    <name type="scientific">Digitaria exilis</name>
    <dbReference type="NCBI Taxonomy" id="1010633"/>
    <lineage>
        <taxon>Eukaryota</taxon>
        <taxon>Viridiplantae</taxon>
        <taxon>Streptophyta</taxon>
        <taxon>Embryophyta</taxon>
        <taxon>Tracheophyta</taxon>
        <taxon>Spermatophyta</taxon>
        <taxon>Magnoliopsida</taxon>
        <taxon>Liliopsida</taxon>
        <taxon>Poales</taxon>
        <taxon>Poaceae</taxon>
        <taxon>PACMAD clade</taxon>
        <taxon>Panicoideae</taxon>
        <taxon>Panicodae</taxon>
        <taxon>Paniceae</taxon>
        <taxon>Anthephorinae</taxon>
        <taxon>Digitaria</taxon>
    </lineage>
</organism>
<reference evidence="2" key="1">
    <citation type="submission" date="2020-07" db="EMBL/GenBank/DDBJ databases">
        <title>Genome sequence and genetic diversity analysis of an under-domesticated orphan crop, white fonio (Digitaria exilis).</title>
        <authorList>
            <person name="Bennetzen J.L."/>
            <person name="Chen S."/>
            <person name="Ma X."/>
            <person name="Wang X."/>
            <person name="Yssel A.E.J."/>
            <person name="Chaluvadi S.R."/>
            <person name="Johnson M."/>
            <person name="Gangashetty P."/>
            <person name="Hamidou F."/>
            <person name="Sanogo M.D."/>
            <person name="Zwaenepoel A."/>
            <person name="Wallace J."/>
            <person name="Van De Peer Y."/>
            <person name="Van Deynze A."/>
        </authorList>
    </citation>
    <scope>NUCLEOTIDE SEQUENCE</scope>
    <source>
        <tissue evidence="2">Leaves</tissue>
    </source>
</reference>
<comment type="caution">
    <text evidence="2">The sequence shown here is derived from an EMBL/GenBank/DDBJ whole genome shotgun (WGS) entry which is preliminary data.</text>
</comment>
<dbReference type="AlphaFoldDB" id="A0A835C5B6"/>
<dbReference type="Proteomes" id="UP000636709">
    <property type="component" value="Unassembled WGS sequence"/>
</dbReference>
<feature type="region of interest" description="Disordered" evidence="1">
    <location>
        <begin position="291"/>
        <end position="312"/>
    </location>
</feature>
<proteinExistence type="predicted"/>
<name>A0A835C5B6_9POAL</name>
<evidence type="ECO:0000256" key="1">
    <source>
        <dbReference type="SAM" id="MobiDB-lite"/>
    </source>
</evidence>
<sequence>MDSHHSLHRRPPCGFDMAFAILVFAAKPPAASPIRMNLNGITATATADPVPGTIHPTPINQKHWKAWKLEFLPSQANPVSAQKAAERLRYKPDVALNVNLNIASPAFTLTMDNTTAGNTCRRTWLAMEERCFLPPPAFLPVPAPAAGAAHPAASPGNFFQLSTPMSCGGGGGGTGCVCAELRGPSGSVRAPIRLSLLATSPPSSAARVASSRRPRPPFLPRLHHHTLDFLHLIGADLERQPLIGPAQHKSSYGPYVGLIDLGLHGAPPSPSSSQTTTVVCVVRRRSACHRSADPWPRLTPRSQAPIPAPPAPNSPAYIVLDDEAYMEDLENATTAVGKTRSGHRRVKVSFFAADPPRLSHFCVHCPRMTTKFDFRGRPRVLHAEDNLALISIGFACGPTTEYHLLQGCRARAAAIVGKYLGEQSFVASVGFRPCGGDGGGYVVAALALTLVAEESELHVFRSERGTWTKTVLAHGRHLLCMVEKLGFVTTTPRAVFVPLPKLLPANKDHSELCSARPFRDVAGYADGLIKCVEVEPLSRITIPQVDVEEVDMVERRDLREPRLEGHRLEQDAFFHLLAQECLIHVDDIIANTTRTRAALVG</sequence>